<dbReference type="PANTHER" id="PTHR22884">
    <property type="entry name" value="SET DOMAIN PROTEINS"/>
    <property type="match status" value="1"/>
</dbReference>
<evidence type="ECO:0000259" key="10">
    <source>
        <dbReference type="PROSITE" id="PS50868"/>
    </source>
</evidence>
<feature type="region of interest" description="Disordered" evidence="8">
    <location>
        <begin position="72"/>
        <end position="140"/>
    </location>
</feature>
<feature type="region of interest" description="Disordered" evidence="8">
    <location>
        <begin position="257"/>
        <end position="326"/>
    </location>
</feature>
<dbReference type="AlphaFoldDB" id="A0AAD9M6M9"/>
<keyword evidence="3" id="KW-0158">Chromosome</keyword>
<feature type="compositionally biased region" description="Low complexity" evidence="8">
    <location>
        <begin position="14"/>
        <end position="37"/>
    </location>
</feature>
<evidence type="ECO:0000259" key="11">
    <source>
        <dbReference type="PROSITE" id="PS51215"/>
    </source>
</evidence>
<dbReference type="EMBL" id="MU842809">
    <property type="protein sequence ID" value="KAK2035369.1"/>
    <property type="molecule type" value="Genomic_DNA"/>
</dbReference>
<feature type="domain" description="SET" evidence="9">
    <location>
        <begin position="481"/>
        <end position="597"/>
    </location>
</feature>
<feature type="compositionally biased region" description="Polar residues" evidence="8">
    <location>
        <begin position="95"/>
        <end position="109"/>
    </location>
</feature>
<sequence>MSLFPSESGLSAAATDCSSNIASSSSTPPTSISDIASQASDGPKLDDVPVILETETHIEAQVEAQIEISAAVTTDQAPETPSESQSEARPRRSCSGKQTYNLSQLSGTANRGKRRAKGDDVADRRRTISGETAANGDPNADDVARVAGNLVRDGIDALDLQWSIGDLKTPRPKKNKTQKAESSRITRHTARLIGTPVENFATKVSNLGKRSRKTFEKSMARVPRELLRLQDTKEFAGIDDKPVIRTVWSNGKLVILDENGNIPAPPPKKARSEPLETKKEEPEVKPEQAAEPEPKKTKRTKKYLDRGLYAGQATPSDLTKGLSAAEQKKLAQTPELKDYGRPNKVLPLPMFNGLRLLLSGRDFKLPYDVCNPLPPGQPKPDEFRKLTKSLIPQRACRQFLANTAVDRFIGESHSLWKKTPHFVDQSKCVCKPEDGCGEDCQNRIMLYECDDKNCNVGREHCTNRAFADLQERKSGGGKYRVGVEVIKTPDRGYGIRANRCFEPNQIIMEYTGEIITDEECSERMENKYKDNKCYYLMSFDQNMIIDATKGSIARFVNHSCAPNCRMIKWIVSGQPRMALFAGDKPIMTGEELTYDYNFSPFSDENVQKCLCGAPNCRGILGPKPQEVKQPKPPKSTLKAVVKSAVKAGKRKIETLVGEDEAGGSAKKRKVKAAKGVRRSLSSASLLTKAAAKGAATVKRRVSAMAILSSTAKTGTPAKTTAKATKATPAKTTTKTKTTKKTSPKKTTPKKSTPKKYTAPNPARKVTAIRKSGSGKMLKTYGKTSPKKLANRAPSMTIVAAVAGDDEATPAKTAEASKLHRSLSKASRNALEELSLGSTIRLVSPELVSPEVSITARQD</sequence>
<dbReference type="InterPro" id="IPR046341">
    <property type="entry name" value="SET_dom_sf"/>
</dbReference>
<feature type="domain" description="Post-SET" evidence="10">
    <location>
        <begin position="605"/>
        <end position="621"/>
    </location>
</feature>
<comment type="subcellular location">
    <subcellularLocation>
        <location evidence="2">Chromosome</location>
    </subcellularLocation>
    <subcellularLocation>
        <location evidence="1">Nucleus</location>
    </subcellularLocation>
</comment>
<feature type="region of interest" description="Disordered" evidence="8">
    <location>
        <begin position="713"/>
        <end position="763"/>
    </location>
</feature>
<reference evidence="12" key="1">
    <citation type="submission" date="2021-06" db="EMBL/GenBank/DDBJ databases">
        <title>Comparative genomics, transcriptomics and evolutionary studies reveal genomic signatures of adaptation to plant cell wall in hemibiotrophic fungi.</title>
        <authorList>
            <consortium name="DOE Joint Genome Institute"/>
            <person name="Baroncelli R."/>
            <person name="Diaz J.F."/>
            <person name="Benocci T."/>
            <person name="Peng M."/>
            <person name="Battaglia E."/>
            <person name="Haridas S."/>
            <person name="Andreopoulos W."/>
            <person name="Labutti K."/>
            <person name="Pangilinan J."/>
            <person name="Floch G.L."/>
            <person name="Makela M.R."/>
            <person name="Henrissat B."/>
            <person name="Grigoriev I.V."/>
            <person name="Crouch J.A."/>
            <person name="De Vries R.P."/>
            <person name="Sukno S.A."/>
            <person name="Thon M.R."/>
        </authorList>
    </citation>
    <scope>NUCLEOTIDE SEQUENCE</scope>
    <source>
        <strain evidence="12">MAFF235873</strain>
    </source>
</reference>
<feature type="compositionally biased region" description="Basic and acidic residues" evidence="8">
    <location>
        <begin position="117"/>
        <end position="128"/>
    </location>
</feature>
<dbReference type="GO" id="GO:0042054">
    <property type="term" value="F:histone methyltransferase activity"/>
    <property type="evidence" value="ECO:0007669"/>
    <property type="project" value="InterPro"/>
</dbReference>
<evidence type="ECO:0000313" key="12">
    <source>
        <dbReference type="EMBL" id="KAK2035369.1"/>
    </source>
</evidence>
<dbReference type="Pfam" id="PF17907">
    <property type="entry name" value="AWS"/>
    <property type="match status" value="1"/>
</dbReference>
<proteinExistence type="predicted"/>
<feature type="compositionally biased region" description="Low complexity" evidence="8">
    <location>
        <begin position="713"/>
        <end position="735"/>
    </location>
</feature>
<organism evidence="12 13">
    <name type="scientific">Colletotrichum zoysiae</name>
    <dbReference type="NCBI Taxonomy" id="1216348"/>
    <lineage>
        <taxon>Eukaryota</taxon>
        <taxon>Fungi</taxon>
        <taxon>Dikarya</taxon>
        <taxon>Ascomycota</taxon>
        <taxon>Pezizomycotina</taxon>
        <taxon>Sordariomycetes</taxon>
        <taxon>Hypocreomycetidae</taxon>
        <taxon>Glomerellales</taxon>
        <taxon>Glomerellaceae</taxon>
        <taxon>Colletotrichum</taxon>
        <taxon>Colletotrichum graminicola species complex</taxon>
    </lineage>
</organism>
<feature type="compositionally biased region" description="Basic residues" evidence="8">
    <location>
        <begin position="736"/>
        <end position="753"/>
    </location>
</feature>
<dbReference type="InterPro" id="IPR050777">
    <property type="entry name" value="SET2_Histone-Lys_MeTrsfase"/>
</dbReference>
<feature type="compositionally biased region" description="Basic and acidic residues" evidence="8">
    <location>
        <begin position="270"/>
        <end position="295"/>
    </location>
</feature>
<evidence type="ECO:0000256" key="8">
    <source>
        <dbReference type="SAM" id="MobiDB-lite"/>
    </source>
</evidence>
<dbReference type="PROSITE" id="PS50280">
    <property type="entry name" value="SET"/>
    <property type="match status" value="1"/>
</dbReference>
<protein>
    <submittedName>
        <fullName evidence="12">SET domain-containing protein</fullName>
    </submittedName>
</protein>
<dbReference type="SMART" id="SM00508">
    <property type="entry name" value="PostSET"/>
    <property type="match status" value="2"/>
</dbReference>
<keyword evidence="7" id="KW-0539">Nucleus</keyword>
<evidence type="ECO:0000256" key="7">
    <source>
        <dbReference type="ARBA" id="ARBA00023242"/>
    </source>
</evidence>
<keyword evidence="6" id="KW-0949">S-adenosyl-L-methionine</keyword>
<dbReference type="PROSITE" id="PS51215">
    <property type="entry name" value="AWS"/>
    <property type="match status" value="1"/>
</dbReference>
<evidence type="ECO:0000256" key="1">
    <source>
        <dbReference type="ARBA" id="ARBA00004123"/>
    </source>
</evidence>
<dbReference type="SUPFAM" id="SSF82199">
    <property type="entry name" value="SET domain"/>
    <property type="match status" value="1"/>
</dbReference>
<dbReference type="Pfam" id="PF00856">
    <property type="entry name" value="SET"/>
    <property type="match status" value="1"/>
</dbReference>
<dbReference type="GO" id="GO:0005694">
    <property type="term" value="C:chromosome"/>
    <property type="evidence" value="ECO:0007669"/>
    <property type="project" value="UniProtKB-SubCell"/>
</dbReference>
<dbReference type="InterPro" id="IPR001214">
    <property type="entry name" value="SET_dom"/>
</dbReference>
<evidence type="ECO:0000256" key="3">
    <source>
        <dbReference type="ARBA" id="ARBA00022454"/>
    </source>
</evidence>
<evidence type="ECO:0000256" key="2">
    <source>
        <dbReference type="ARBA" id="ARBA00004286"/>
    </source>
</evidence>
<dbReference type="GO" id="GO:0032259">
    <property type="term" value="P:methylation"/>
    <property type="evidence" value="ECO:0007669"/>
    <property type="project" value="UniProtKB-KW"/>
</dbReference>
<evidence type="ECO:0000256" key="4">
    <source>
        <dbReference type="ARBA" id="ARBA00022603"/>
    </source>
</evidence>
<dbReference type="SMART" id="SM00570">
    <property type="entry name" value="AWS"/>
    <property type="match status" value="1"/>
</dbReference>
<keyword evidence="13" id="KW-1185">Reference proteome</keyword>
<evidence type="ECO:0000313" key="13">
    <source>
        <dbReference type="Proteomes" id="UP001232148"/>
    </source>
</evidence>
<dbReference type="GO" id="GO:0005634">
    <property type="term" value="C:nucleus"/>
    <property type="evidence" value="ECO:0007669"/>
    <property type="project" value="UniProtKB-SubCell"/>
</dbReference>
<dbReference type="PROSITE" id="PS50868">
    <property type="entry name" value="POST_SET"/>
    <property type="match status" value="1"/>
</dbReference>
<evidence type="ECO:0000256" key="5">
    <source>
        <dbReference type="ARBA" id="ARBA00022679"/>
    </source>
</evidence>
<evidence type="ECO:0000256" key="6">
    <source>
        <dbReference type="ARBA" id="ARBA00022691"/>
    </source>
</evidence>
<dbReference type="Gene3D" id="2.170.270.10">
    <property type="entry name" value="SET domain"/>
    <property type="match status" value="1"/>
</dbReference>
<dbReference type="InterPro" id="IPR003616">
    <property type="entry name" value="Post-SET_dom"/>
</dbReference>
<accession>A0AAD9M6M9</accession>
<name>A0AAD9M6M9_9PEZI</name>
<dbReference type="Proteomes" id="UP001232148">
    <property type="component" value="Unassembled WGS sequence"/>
</dbReference>
<feature type="domain" description="AWS" evidence="11">
    <location>
        <begin position="423"/>
        <end position="470"/>
    </location>
</feature>
<comment type="caution">
    <text evidence="12">The sequence shown here is derived from an EMBL/GenBank/DDBJ whole genome shotgun (WGS) entry which is preliminary data.</text>
</comment>
<dbReference type="InterPro" id="IPR006560">
    <property type="entry name" value="AWS_dom"/>
</dbReference>
<dbReference type="SMART" id="SM00317">
    <property type="entry name" value="SET"/>
    <property type="match status" value="1"/>
</dbReference>
<evidence type="ECO:0000259" key="9">
    <source>
        <dbReference type="PROSITE" id="PS50280"/>
    </source>
</evidence>
<gene>
    <name evidence="12" type="ORF">LX32DRAFT_153637</name>
</gene>
<keyword evidence="4" id="KW-0489">Methyltransferase</keyword>
<keyword evidence="5" id="KW-0808">Transferase</keyword>
<feature type="compositionally biased region" description="Polar residues" evidence="8">
    <location>
        <begin position="72"/>
        <end position="87"/>
    </location>
</feature>
<dbReference type="FunFam" id="2.170.270.10:FF:000037">
    <property type="entry name" value="Histone-lysine N-methyltransferase"/>
    <property type="match status" value="1"/>
</dbReference>
<feature type="region of interest" description="Disordered" evidence="8">
    <location>
        <begin position="1"/>
        <end position="48"/>
    </location>
</feature>